<accession>A0A143BGG8</accession>
<dbReference type="InterPro" id="IPR008930">
    <property type="entry name" value="Terpenoid_cyclase/PrenylTrfase"/>
</dbReference>
<dbReference type="KEGG" id="gph:GEMMAAP_03470"/>
<protein>
    <recommendedName>
        <fullName evidence="3">BIG2 domain-containing protein</fullName>
    </recommendedName>
</protein>
<evidence type="ECO:0008006" key="3">
    <source>
        <dbReference type="Google" id="ProtNLM"/>
    </source>
</evidence>
<dbReference type="Gene3D" id="2.60.40.1080">
    <property type="match status" value="1"/>
</dbReference>
<dbReference type="AlphaFoldDB" id="A0A143BGG8"/>
<dbReference type="RefSeq" id="WP_075071401.1">
    <property type="nucleotide sequence ID" value="NZ_CP011454.1"/>
</dbReference>
<keyword evidence="2" id="KW-1185">Reference proteome</keyword>
<dbReference type="Proteomes" id="UP000076404">
    <property type="component" value="Chromosome"/>
</dbReference>
<evidence type="ECO:0000313" key="2">
    <source>
        <dbReference type="Proteomes" id="UP000076404"/>
    </source>
</evidence>
<name>A0A143BGG8_9BACT</name>
<evidence type="ECO:0000313" key="1">
    <source>
        <dbReference type="EMBL" id="AMW04149.1"/>
    </source>
</evidence>
<reference evidence="1 2" key="1">
    <citation type="journal article" date="2014" name="Proc. Natl. Acad. Sci. U.S.A.">
        <title>Functional type 2 photosynthetic reaction centers found in the rare bacterial phylum Gemmatimonadetes.</title>
        <authorList>
            <person name="Zeng Y."/>
            <person name="Feng F."/>
            <person name="Medova H."/>
            <person name="Dean J."/>
            <person name="Koblizek M."/>
        </authorList>
    </citation>
    <scope>NUCLEOTIDE SEQUENCE [LARGE SCALE GENOMIC DNA]</scope>
    <source>
        <strain evidence="1 2">AP64</strain>
    </source>
</reference>
<dbReference type="SUPFAM" id="SSF48239">
    <property type="entry name" value="Terpenoid cyclases/Protein prenyltransferases"/>
    <property type="match status" value="1"/>
</dbReference>
<dbReference type="eggNOG" id="COG3291">
    <property type="taxonomic scope" value="Bacteria"/>
</dbReference>
<gene>
    <name evidence="1" type="ORF">GEMMAAP_03470</name>
</gene>
<organism evidence="1 2">
    <name type="scientific">Gemmatimonas phototrophica</name>
    <dbReference type="NCBI Taxonomy" id="1379270"/>
    <lineage>
        <taxon>Bacteria</taxon>
        <taxon>Pseudomonadati</taxon>
        <taxon>Gemmatimonadota</taxon>
        <taxon>Gemmatimonadia</taxon>
        <taxon>Gemmatimonadales</taxon>
        <taxon>Gemmatimonadaceae</taxon>
        <taxon>Gemmatimonas</taxon>
    </lineage>
</organism>
<proteinExistence type="predicted"/>
<sequence length="769" mass="81099">MFSLRVVNGGLCAKTSRSGFSHMARATIIALVLAGCGADTVATVANDDVDSYADFPAGAQLLSVDPPAALGDSVILLTRSAATVLLNGTDKLLLARGRAASAAGSFAVRASRNGDSVLVASRAVQSSDQLLVSSTTGTRSSPVWVLHPDSISSMRIEGLPDTVLVGQRFALSAAVNSARFGRLTTKRGLWSTSNGAVASYSEGTLTATSAGTADISVATLGRTTVHRLVVRSVASTGTITGLPASLVNGQGSQATASFRDSQGAAIPCATIVWSAQPAGVLLLGSSTSATVTVTGGTAGSGELQATCGAVTAKQTVLVTTPGSQSGINLRVNVLTATVPATINVSAGVPMAPGRLRAADVGSLRLLVNGTEIPRHASALLGTHPDGSLRSVLLQFTVPATAATAPVLLEFSGRTAGSLPKAPVTAVPDAIVRYESLPELIATGIVGPTLPRSASPTSPTFFTTYESKFDTFEAIHSASTEPSYSTNFYDRILALYGFWARTGNPILFARASLLTRRFRDEYVVPNNYGLPEWQAGIDGMAVHYWLTGDDSTRNTILRVASNIEFYRGTTVRITNPDHPWMDARVYARVLMTKVLSIMLGATSTLATSNSPGIADIKVAAANNLRDMLSMQRTDGSWRFKSQCGEASNYTIGLLIGVLGQYHDNVSPDVRIQPSVQKAVDFLFASQWRTSDRSFNYYSGTCTGHGGPSAAPDLNGLFLDGIGWLHRRTRNPQLRSYGDAVFQGGAEKAFVNWGKQFNQQYQMSWRWLGSR</sequence>
<dbReference type="Gene3D" id="1.50.10.20">
    <property type="match status" value="1"/>
</dbReference>
<reference evidence="1 2" key="2">
    <citation type="journal article" date="2016" name="Environ. Microbiol. Rep.">
        <title>Metagenomic evidence for the presence of phototrophic Gemmatimonadetes bacteria in diverse environments.</title>
        <authorList>
            <person name="Zeng Y."/>
            <person name="Baumbach J."/>
            <person name="Barbosa E.G."/>
            <person name="Azevedo V."/>
            <person name="Zhang C."/>
            <person name="Koblizek M."/>
        </authorList>
    </citation>
    <scope>NUCLEOTIDE SEQUENCE [LARGE SCALE GENOMIC DNA]</scope>
    <source>
        <strain evidence="1 2">AP64</strain>
    </source>
</reference>
<dbReference type="EMBL" id="CP011454">
    <property type="protein sequence ID" value="AMW04149.1"/>
    <property type="molecule type" value="Genomic_DNA"/>
</dbReference>
<dbReference type="OrthoDB" id="5490589at2"/>
<dbReference type="STRING" id="1379270.GEMMAAP_03470"/>